<comment type="caution">
    <text evidence="5">The sequence shown here is derived from an EMBL/GenBank/DDBJ whole genome shotgun (WGS) entry which is preliminary data.</text>
</comment>
<dbReference type="InterPro" id="IPR000524">
    <property type="entry name" value="Tscrpt_reg_HTH_GntR"/>
</dbReference>
<dbReference type="InterPro" id="IPR036390">
    <property type="entry name" value="WH_DNA-bd_sf"/>
</dbReference>
<dbReference type="Gene3D" id="1.20.120.530">
    <property type="entry name" value="GntR ligand-binding domain-like"/>
    <property type="match status" value="1"/>
</dbReference>
<evidence type="ECO:0000259" key="4">
    <source>
        <dbReference type="PROSITE" id="PS50949"/>
    </source>
</evidence>
<keyword evidence="1" id="KW-0805">Transcription regulation</keyword>
<dbReference type="Proteomes" id="UP000245202">
    <property type="component" value="Unassembled WGS sequence"/>
</dbReference>
<dbReference type="SMART" id="SM00345">
    <property type="entry name" value="HTH_GNTR"/>
    <property type="match status" value="1"/>
</dbReference>
<dbReference type="Pfam" id="PF07729">
    <property type="entry name" value="FCD"/>
    <property type="match status" value="1"/>
</dbReference>
<evidence type="ECO:0000313" key="5">
    <source>
        <dbReference type="EMBL" id="GBG08569.1"/>
    </source>
</evidence>
<sequence>MSEIPLVDKAYQSIRQQLLDGAHLPGDLFSESELAEKLGMSRTPVHAAVSLLEKEGFVQTLYKRGILVKGIDIKDLYDIFDLLGALYSFALDRMAQGMYELDLEAMQSHYDRLVKASEEQKYREYYENGLMFMRTLLTALQNRYMIDTFELHRDKLLYFVVAYRLTKGNNRPYTGRKLYKEILDHLSNQNYMEAKTIIQQHSRNMREDLLRHGYMT</sequence>
<dbReference type="AlphaFoldDB" id="A0A2R5ESD1"/>
<feature type="domain" description="HTH gntR-type" evidence="4">
    <location>
        <begin position="4"/>
        <end position="71"/>
    </location>
</feature>
<dbReference type="EMBL" id="BDQX01000171">
    <property type="protein sequence ID" value="GBG08569.1"/>
    <property type="molecule type" value="Genomic_DNA"/>
</dbReference>
<dbReference type="InterPro" id="IPR011711">
    <property type="entry name" value="GntR_C"/>
</dbReference>
<evidence type="ECO:0000256" key="2">
    <source>
        <dbReference type="ARBA" id="ARBA00023125"/>
    </source>
</evidence>
<dbReference type="PANTHER" id="PTHR43537">
    <property type="entry name" value="TRANSCRIPTIONAL REGULATOR, GNTR FAMILY"/>
    <property type="match status" value="1"/>
</dbReference>
<proteinExistence type="predicted"/>
<dbReference type="GO" id="GO:0003677">
    <property type="term" value="F:DNA binding"/>
    <property type="evidence" value="ECO:0007669"/>
    <property type="project" value="UniProtKB-KW"/>
</dbReference>
<dbReference type="PANTHER" id="PTHR43537:SF24">
    <property type="entry name" value="GLUCONATE OPERON TRANSCRIPTIONAL REPRESSOR"/>
    <property type="match status" value="1"/>
</dbReference>
<keyword evidence="6" id="KW-1185">Reference proteome</keyword>
<dbReference type="CDD" id="cd07377">
    <property type="entry name" value="WHTH_GntR"/>
    <property type="match status" value="1"/>
</dbReference>
<dbReference type="PRINTS" id="PR00035">
    <property type="entry name" value="HTHGNTR"/>
</dbReference>
<dbReference type="InterPro" id="IPR008920">
    <property type="entry name" value="TF_FadR/GntR_C"/>
</dbReference>
<name>A0A2R5ESD1_9BACL</name>
<protein>
    <submittedName>
        <fullName evidence="5">GntR family transcriptional regulator</fullName>
    </submittedName>
</protein>
<dbReference type="GO" id="GO:0003700">
    <property type="term" value="F:DNA-binding transcription factor activity"/>
    <property type="evidence" value="ECO:0007669"/>
    <property type="project" value="InterPro"/>
</dbReference>
<keyword evidence="3" id="KW-0804">Transcription</keyword>
<dbReference type="InterPro" id="IPR036388">
    <property type="entry name" value="WH-like_DNA-bd_sf"/>
</dbReference>
<dbReference type="PROSITE" id="PS50949">
    <property type="entry name" value="HTH_GNTR"/>
    <property type="match status" value="1"/>
</dbReference>
<evidence type="ECO:0000256" key="3">
    <source>
        <dbReference type="ARBA" id="ARBA00023163"/>
    </source>
</evidence>
<evidence type="ECO:0000256" key="1">
    <source>
        <dbReference type="ARBA" id="ARBA00023015"/>
    </source>
</evidence>
<keyword evidence="2" id="KW-0238">DNA-binding</keyword>
<dbReference type="RefSeq" id="WP_108993505.1">
    <property type="nucleotide sequence ID" value="NZ_BDQX01000171.1"/>
</dbReference>
<evidence type="ECO:0000313" key="6">
    <source>
        <dbReference type="Proteomes" id="UP000245202"/>
    </source>
</evidence>
<dbReference type="SUPFAM" id="SSF46785">
    <property type="entry name" value="Winged helix' DNA-binding domain"/>
    <property type="match status" value="1"/>
</dbReference>
<dbReference type="SMART" id="SM00895">
    <property type="entry name" value="FCD"/>
    <property type="match status" value="1"/>
</dbReference>
<gene>
    <name evidence="5" type="ORF">PAT3040_03157</name>
</gene>
<organism evidence="5 6">
    <name type="scientific">Paenibacillus agaridevorans</name>
    <dbReference type="NCBI Taxonomy" id="171404"/>
    <lineage>
        <taxon>Bacteria</taxon>
        <taxon>Bacillati</taxon>
        <taxon>Bacillota</taxon>
        <taxon>Bacilli</taxon>
        <taxon>Bacillales</taxon>
        <taxon>Paenibacillaceae</taxon>
        <taxon>Paenibacillus</taxon>
    </lineage>
</organism>
<dbReference type="Gene3D" id="1.10.10.10">
    <property type="entry name" value="Winged helix-like DNA-binding domain superfamily/Winged helix DNA-binding domain"/>
    <property type="match status" value="1"/>
</dbReference>
<dbReference type="SUPFAM" id="SSF48008">
    <property type="entry name" value="GntR ligand-binding domain-like"/>
    <property type="match status" value="1"/>
</dbReference>
<reference evidence="5 6" key="1">
    <citation type="submission" date="2017-08" db="EMBL/GenBank/DDBJ databases">
        <title>Substantial Increase in Enzyme Production by Combined Drug-Resistance Mutations in Paenibacillus agaridevorans.</title>
        <authorList>
            <person name="Tanaka Y."/>
            <person name="Funane K."/>
            <person name="Hosaka T."/>
            <person name="Shiwa Y."/>
            <person name="Fujita N."/>
            <person name="Miyazaki T."/>
            <person name="Yoshikawa H."/>
            <person name="Murakami K."/>
            <person name="Kasahara K."/>
            <person name="Inaoka T."/>
            <person name="Hiraga Y."/>
            <person name="Ochi K."/>
        </authorList>
    </citation>
    <scope>NUCLEOTIDE SEQUENCE [LARGE SCALE GENOMIC DNA]</scope>
    <source>
        <strain evidence="5 6">T-3040</strain>
    </source>
</reference>
<dbReference type="Pfam" id="PF00392">
    <property type="entry name" value="GntR"/>
    <property type="match status" value="1"/>
</dbReference>
<accession>A0A2R5ESD1</accession>